<evidence type="ECO:0000256" key="2">
    <source>
        <dbReference type="ARBA" id="ARBA00022649"/>
    </source>
</evidence>
<sequence length="180" mass="19435">MTGPRLTPPEKLHAGHDLSTFDSGEPALDRWLHRRALANEDSGASRTYVVCEDGGRVAGFYALASGAVSHTVATGRTRRNMPDPVPVMVLGRLAIDRSRQGEGLGRALVRDAILRTVQAADIAGIRALLVHAKSEQARLFYERCGFAPSPVDPMTLMVTIRDAVRALPATDPDARRSGVR</sequence>
<dbReference type="InterPro" id="IPR000182">
    <property type="entry name" value="GNAT_dom"/>
</dbReference>
<dbReference type="EMBL" id="JACIGK010000061">
    <property type="protein sequence ID" value="MBB4268216.1"/>
    <property type="molecule type" value="Genomic_DNA"/>
</dbReference>
<evidence type="ECO:0000256" key="5">
    <source>
        <dbReference type="ARBA" id="ARBA00049880"/>
    </source>
</evidence>
<dbReference type="RefSeq" id="WP_184048976.1">
    <property type="nucleotide sequence ID" value="NZ_JACIGK010000061.1"/>
</dbReference>
<evidence type="ECO:0000313" key="7">
    <source>
        <dbReference type="EMBL" id="MBB4268216.1"/>
    </source>
</evidence>
<accession>A0A7W6RHR5</accession>
<evidence type="ECO:0000256" key="3">
    <source>
        <dbReference type="ARBA" id="ARBA00022679"/>
    </source>
</evidence>
<comment type="catalytic activity">
    <reaction evidence="5">
        <text>glycyl-tRNA(Gly) + acetyl-CoA = N-acetylglycyl-tRNA(Gly) + CoA + H(+)</text>
        <dbReference type="Rhea" id="RHEA:81867"/>
        <dbReference type="Rhea" id="RHEA-COMP:9683"/>
        <dbReference type="Rhea" id="RHEA-COMP:19766"/>
        <dbReference type="ChEBI" id="CHEBI:15378"/>
        <dbReference type="ChEBI" id="CHEBI:57287"/>
        <dbReference type="ChEBI" id="CHEBI:57288"/>
        <dbReference type="ChEBI" id="CHEBI:78522"/>
        <dbReference type="ChEBI" id="CHEBI:232036"/>
    </reaction>
</comment>
<evidence type="ECO:0000256" key="1">
    <source>
        <dbReference type="ARBA" id="ARBA00022491"/>
    </source>
</evidence>
<dbReference type="CDD" id="cd04301">
    <property type="entry name" value="NAT_SF"/>
    <property type="match status" value="1"/>
</dbReference>
<keyword evidence="2" id="KW-1277">Toxin-antitoxin system</keyword>
<evidence type="ECO:0000256" key="4">
    <source>
        <dbReference type="ARBA" id="ARBA00023315"/>
    </source>
</evidence>
<gene>
    <name evidence="7" type="ORF">GGD89_003873</name>
</gene>
<proteinExistence type="predicted"/>
<keyword evidence="1" id="KW-0678">Repressor</keyword>
<keyword evidence="4" id="KW-0012">Acyltransferase</keyword>
<evidence type="ECO:0000313" key="8">
    <source>
        <dbReference type="Proteomes" id="UP000554286"/>
    </source>
</evidence>
<dbReference type="InterPro" id="IPR016181">
    <property type="entry name" value="Acyl_CoA_acyltransferase"/>
</dbReference>
<dbReference type="Gene3D" id="3.40.630.30">
    <property type="match status" value="1"/>
</dbReference>
<dbReference type="PANTHER" id="PTHR36449">
    <property type="entry name" value="ACETYLTRANSFERASE-RELATED"/>
    <property type="match status" value="1"/>
</dbReference>
<dbReference type="Pfam" id="PF13508">
    <property type="entry name" value="Acetyltransf_7"/>
    <property type="match status" value="1"/>
</dbReference>
<comment type="caution">
    <text evidence="7">The sequence shown here is derived from an EMBL/GenBank/DDBJ whole genome shotgun (WGS) entry which is preliminary data.</text>
</comment>
<dbReference type="SUPFAM" id="SSF55729">
    <property type="entry name" value="Acyl-CoA N-acyltransferases (Nat)"/>
    <property type="match status" value="1"/>
</dbReference>
<dbReference type="PROSITE" id="PS51186">
    <property type="entry name" value="GNAT"/>
    <property type="match status" value="1"/>
</dbReference>
<name>A0A7W6RHR5_9PROT</name>
<dbReference type="PANTHER" id="PTHR36449:SF1">
    <property type="entry name" value="ACETYLTRANSFERASE"/>
    <property type="match status" value="1"/>
</dbReference>
<keyword evidence="3 7" id="KW-0808">Transferase</keyword>
<evidence type="ECO:0000259" key="6">
    <source>
        <dbReference type="PROSITE" id="PS51186"/>
    </source>
</evidence>
<dbReference type="Proteomes" id="UP000554286">
    <property type="component" value="Unassembled WGS sequence"/>
</dbReference>
<dbReference type="AlphaFoldDB" id="A0A7W6RHR5"/>
<organism evidence="7 8">
    <name type="scientific">Roseospira visakhapatnamensis</name>
    <dbReference type="NCBI Taxonomy" id="390880"/>
    <lineage>
        <taxon>Bacteria</taxon>
        <taxon>Pseudomonadati</taxon>
        <taxon>Pseudomonadota</taxon>
        <taxon>Alphaproteobacteria</taxon>
        <taxon>Rhodospirillales</taxon>
        <taxon>Rhodospirillaceae</taxon>
        <taxon>Roseospira</taxon>
    </lineage>
</organism>
<protein>
    <submittedName>
        <fullName evidence="7">GNAT superfamily N-acetyltransferase</fullName>
    </submittedName>
</protein>
<keyword evidence="8" id="KW-1185">Reference proteome</keyword>
<dbReference type="GO" id="GO:0016747">
    <property type="term" value="F:acyltransferase activity, transferring groups other than amino-acyl groups"/>
    <property type="evidence" value="ECO:0007669"/>
    <property type="project" value="InterPro"/>
</dbReference>
<feature type="domain" description="N-acetyltransferase" evidence="6">
    <location>
        <begin position="1"/>
        <end position="167"/>
    </location>
</feature>
<reference evidence="7 8" key="1">
    <citation type="submission" date="2020-08" db="EMBL/GenBank/DDBJ databases">
        <title>Genome sequencing of Purple Non-Sulfur Bacteria from various extreme environments.</title>
        <authorList>
            <person name="Mayer M."/>
        </authorList>
    </citation>
    <scope>NUCLEOTIDE SEQUENCE [LARGE SCALE GENOMIC DNA]</scope>
    <source>
        <strain evidence="7 8">JA131</strain>
    </source>
</reference>